<dbReference type="SUPFAM" id="SSF53955">
    <property type="entry name" value="Lysozyme-like"/>
    <property type="match status" value="1"/>
</dbReference>
<dbReference type="Proteomes" id="UP001245184">
    <property type="component" value="Unassembled WGS sequence"/>
</dbReference>
<dbReference type="InterPro" id="IPR023346">
    <property type="entry name" value="Lysozyme-like_dom_sf"/>
</dbReference>
<dbReference type="InterPro" id="IPR000189">
    <property type="entry name" value="Transglyc_AS"/>
</dbReference>
<dbReference type="AlphaFoldDB" id="A0ABD5C7X6"/>
<gene>
    <name evidence="4" type="ORF">QF025_000052</name>
</gene>
<evidence type="ECO:0000313" key="5">
    <source>
        <dbReference type="Proteomes" id="UP001245184"/>
    </source>
</evidence>
<proteinExistence type="inferred from homology"/>
<evidence type="ECO:0000256" key="1">
    <source>
        <dbReference type="ARBA" id="ARBA00007734"/>
    </source>
</evidence>
<dbReference type="InterPro" id="IPR008258">
    <property type="entry name" value="Transglycosylase_SLT_dom_1"/>
</dbReference>
<name>A0ABD5C7X6_9BURK</name>
<organism evidence="4 5">
    <name type="scientific">Paraburkholderia graminis</name>
    <dbReference type="NCBI Taxonomy" id="60548"/>
    <lineage>
        <taxon>Bacteria</taxon>
        <taxon>Pseudomonadati</taxon>
        <taxon>Pseudomonadota</taxon>
        <taxon>Betaproteobacteria</taxon>
        <taxon>Burkholderiales</taxon>
        <taxon>Burkholderiaceae</taxon>
        <taxon>Paraburkholderia</taxon>
    </lineage>
</organism>
<dbReference type="PANTHER" id="PTHR37423">
    <property type="entry name" value="SOLUBLE LYTIC MUREIN TRANSGLYCOSYLASE-RELATED"/>
    <property type="match status" value="1"/>
</dbReference>
<dbReference type="PANTHER" id="PTHR37423:SF2">
    <property type="entry name" value="MEMBRANE-BOUND LYTIC MUREIN TRANSGLYCOSYLASE C"/>
    <property type="match status" value="1"/>
</dbReference>
<sequence>MKAPAKSIAGVMTASAIAFMLTHAALARADETVPVPCSTCAEATAVRPVIQQPDSVAESVAGGEAIPLSRTPERVVIDLPDSRQKSASGEPALLPDFPSDAVPYGAMIDDAAREYNVPPALVRAMVTTESNFDPQAVSPKGAIGLMQLMPATARRFGAVDPADPRTNLRTGTRYLRWLLDRFGSDLELAVAAYNAGEGAVDKYGGQIPPYAETRNYVTKVLDRYRMYSRGSEEVLPAVVNTAQPLLKTPSGPARRANAERALQGVSRLMQAVLFSNSASWGRTREITLVERAP</sequence>
<comment type="caution">
    <text evidence="4">The sequence shown here is derived from an EMBL/GenBank/DDBJ whole genome shotgun (WGS) entry which is preliminary data.</text>
</comment>
<dbReference type="RefSeq" id="WP_310029490.1">
    <property type="nucleotide sequence ID" value="NZ_JAVIZN010000001.1"/>
</dbReference>
<evidence type="ECO:0000256" key="2">
    <source>
        <dbReference type="SAM" id="SignalP"/>
    </source>
</evidence>
<comment type="similarity">
    <text evidence="1">Belongs to the transglycosylase Slt family.</text>
</comment>
<dbReference type="GO" id="GO:0008933">
    <property type="term" value="F:peptidoglycan lytic transglycosylase activity"/>
    <property type="evidence" value="ECO:0007669"/>
    <property type="project" value="UniProtKB-ARBA"/>
</dbReference>
<dbReference type="Gene3D" id="1.10.530.10">
    <property type="match status" value="1"/>
</dbReference>
<feature type="signal peptide" evidence="2">
    <location>
        <begin position="1"/>
        <end position="29"/>
    </location>
</feature>
<protein>
    <submittedName>
        <fullName evidence="4">Soluble lytic murein transglycosylase-like protein</fullName>
    </submittedName>
</protein>
<evidence type="ECO:0000313" key="4">
    <source>
        <dbReference type="EMBL" id="MDR6201332.1"/>
    </source>
</evidence>
<feature type="chain" id="PRO_5044799958" evidence="2">
    <location>
        <begin position="30"/>
        <end position="293"/>
    </location>
</feature>
<feature type="domain" description="Transglycosylase SLT" evidence="3">
    <location>
        <begin position="107"/>
        <end position="205"/>
    </location>
</feature>
<dbReference type="EMBL" id="JAVIZN010000001">
    <property type="protein sequence ID" value="MDR6201332.1"/>
    <property type="molecule type" value="Genomic_DNA"/>
</dbReference>
<accession>A0ABD5C7X6</accession>
<evidence type="ECO:0000259" key="3">
    <source>
        <dbReference type="Pfam" id="PF01464"/>
    </source>
</evidence>
<keyword evidence="2" id="KW-0732">Signal</keyword>
<dbReference type="Pfam" id="PF01464">
    <property type="entry name" value="SLT"/>
    <property type="match status" value="1"/>
</dbReference>
<dbReference type="CDD" id="cd16896">
    <property type="entry name" value="LT_Slt70-like"/>
    <property type="match status" value="1"/>
</dbReference>
<reference evidence="4 5" key="1">
    <citation type="submission" date="2023-08" db="EMBL/GenBank/DDBJ databases">
        <title>Genome sequencing of plant associated microbes to promote plant fitness in Sorghum bicolor and Oryza sativa.</title>
        <authorList>
            <person name="Coleman-Derr D."/>
        </authorList>
    </citation>
    <scope>NUCLEOTIDE SEQUENCE [LARGE SCALE GENOMIC DNA]</scope>
    <source>
        <strain evidence="4 5">SLBN-33</strain>
    </source>
</reference>
<dbReference type="PROSITE" id="PS00922">
    <property type="entry name" value="TRANSGLYCOSYLASE"/>
    <property type="match status" value="1"/>
</dbReference>